<comment type="caution">
    <text evidence="1">The sequence shown here is derived from an EMBL/GenBank/DDBJ whole genome shotgun (WGS) entry which is preliminary data.</text>
</comment>
<dbReference type="EMBL" id="JACOGD010000016">
    <property type="protein sequence ID" value="MBC3933687.1"/>
    <property type="molecule type" value="Genomic_DNA"/>
</dbReference>
<protein>
    <submittedName>
        <fullName evidence="1">DUF2094 domain-containing protein</fullName>
    </submittedName>
</protein>
<gene>
    <name evidence="1" type="ORF">H8K43_18580</name>
</gene>
<accession>A0ABR7AAI6</accession>
<dbReference type="Gene3D" id="3.40.1730.10">
    <property type="entry name" value="pa0076 domain"/>
    <property type="match status" value="1"/>
</dbReference>
<sequence length="284" mass="32653">MFNVFRQRLADRWLVQAPAIWGKLPNQADYVRHRCSAAQAQDWQRWVSQVWLRRTVKPRARIPSKNVQKWIEVEAPKPEPDLAFVPVSFILLPGSLAFAPHHFVHGVCVASQDRVGRECPLIIYQKIRPYWLKRILAAEARNTKAAFATSSSKIVRLNDTVHLLYWFARISARIHAADLAPEAVAQLVDEVWTQFEPGWLQLFGRDPQSVYSACLQQSLEQHALAEDSLDTATGLRGVRHLPWANWPQRLWSTEQPLPAYWQQDIEGGYVNASDSLFSLWRNSL</sequence>
<name>A0ABR7AAI6_9BURK</name>
<dbReference type="Proteomes" id="UP000654304">
    <property type="component" value="Unassembled WGS sequence"/>
</dbReference>
<dbReference type="RefSeq" id="WP_186905244.1">
    <property type="nucleotide sequence ID" value="NZ_JACOGD010000016.1"/>
</dbReference>
<keyword evidence="2" id="KW-1185">Reference proteome</keyword>
<evidence type="ECO:0000313" key="2">
    <source>
        <dbReference type="Proteomes" id="UP000654304"/>
    </source>
</evidence>
<evidence type="ECO:0000313" key="1">
    <source>
        <dbReference type="EMBL" id="MBC3933687.1"/>
    </source>
</evidence>
<reference evidence="1 2" key="1">
    <citation type="submission" date="2020-08" db="EMBL/GenBank/DDBJ databases">
        <title>Novel species isolated from subtropical streams in China.</title>
        <authorList>
            <person name="Lu H."/>
        </authorList>
    </citation>
    <scope>NUCLEOTIDE SEQUENCE [LARGE SCALE GENOMIC DNA]</scope>
    <source>
        <strain evidence="1 2">CY22W</strain>
    </source>
</reference>
<dbReference type="InterPro" id="IPR038225">
    <property type="entry name" value="TagF_sf"/>
</dbReference>
<proteinExistence type="predicted"/>
<organism evidence="1 2">
    <name type="scientific">Undibacterium curvum</name>
    <dbReference type="NCBI Taxonomy" id="2762294"/>
    <lineage>
        <taxon>Bacteria</taxon>
        <taxon>Pseudomonadati</taxon>
        <taxon>Pseudomonadota</taxon>
        <taxon>Betaproteobacteria</taxon>
        <taxon>Burkholderiales</taxon>
        <taxon>Oxalobacteraceae</taxon>
        <taxon>Undibacterium</taxon>
    </lineage>
</organism>